<dbReference type="AlphaFoldDB" id="A0A3P3DFU2"/>
<evidence type="ECO:0000313" key="1">
    <source>
        <dbReference type="EMBL" id="RRH71398.1"/>
    </source>
</evidence>
<comment type="caution">
    <text evidence="1">The sequence shown here is derived from an EMBL/GenBank/DDBJ whole genome shotgun (WGS) entry which is preliminary data.</text>
</comment>
<dbReference type="Pfam" id="PF09956">
    <property type="entry name" value="Phage_cement_2"/>
    <property type="match status" value="1"/>
</dbReference>
<dbReference type="Proteomes" id="UP000282125">
    <property type="component" value="Unassembled WGS sequence"/>
</dbReference>
<organism evidence="1 2">
    <name type="scientific">Falsigemmobacter faecalis</name>
    <dbReference type="NCBI Taxonomy" id="2488730"/>
    <lineage>
        <taxon>Bacteria</taxon>
        <taxon>Pseudomonadati</taxon>
        <taxon>Pseudomonadota</taxon>
        <taxon>Alphaproteobacteria</taxon>
        <taxon>Rhodobacterales</taxon>
        <taxon>Paracoccaceae</taxon>
        <taxon>Falsigemmobacter</taxon>
    </lineage>
</organism>
<sequence>MKTYLQPGNTLAVPAPRATLSGDVVVVGVLAGVAAHDAAQGARVMIETEGVFALKKTSAQAWTVGAPIYVTPGTGICTSAATAGNLLLGVATEAAANPSATGTVRLNGAAPAALTA</sequence>
<dbReference type="OrthoDB" id="5365964at2"/>
<reference evidence="1 2" key="1">
    <citation type="submission" date="2018-11" db="EMBL/GenBank/DDBJ databases">
        <title>Gemmobacter sp. nov., YIM 102744-1 draft genome.</title>
        <authorList>
            <person name="Li G."/>
            <person name="Jiang Y."/>
        </authorList>
    </citation>
    <scope>NUCLEOTIDE SEQUENCE [LARGE SCALE GENOMIC DNA]</scope>
    <source>
        <strain evidence="1 2">YIM 102744-1</strain>
    </source>
</reference>
<gene>
    <name evidence="1" type="ORF">EG244_16415</name>
</gene>
<dbReference type="PIRSF" id="PIRSF030771">
    <property type="entry name" value="UCP030771"/>
    <property type="match status" value="1"/>
</dbReference>
<dbReference type="EMBL" id="RRAZ01000030">
    <property type="protein sequence ID" value="RRH71398.1"/>
    <property type="molecule type" value="Genomic_DNA"/>
</dbReference>
<proteinExistence type="predicted"/>
<protein>
    <submittedName>
        <fullName evidence="1">DUF2190 family protein</fullName>
    </submittedName>
</protein>
<dbReference type="RefSeq" id="WP_124966264.1">
    <property type="nucleotide sequence ID" value="NZ_RRAZ01000030.1"/>
</dbReference>
<accession>A0A3P3DFU2</accession>
<evidence type="ECO:0000313" key="2">
    <source>
        <dbReference type="Proteomes" id="UP000282125"/>
    </source>
</evidence>
<keyword evidence="2" id="KW-1185">Reference proteome</keyword>
<dbReference type="InterPro" id="IPR011231">
    <property type="entry name" value="Phage_VT1-Sakai_H0018"/>
</dbReference>
<name>A0A3P3DFU2_9RHOB</name>